<evidence type="ECO:0000256" key="3">
    <source>
        <dbReference type="ARBA" id="ARBA00022801"/>
    </source>
</evidence>
<feature type="active site" description="Charge relay system" evidence="5">
    <location>
        <position position="394"/>
    </location>
</feature>
<dbReference type="Pfam" id="PF00082">
    <property type="entry name" value="Peptidase_S8"/>
    <property type="match status" value="1"/>
</dbReference>
<comment type="similarity">
    <text evidence="1 5 6">Belongs to the peptidase S8 family.</text>
</comment>
<dbReference type="PANTHER" id="PTHR43399">
    <property type="entry name" value="SUBTILISIN-RELATED"/>
    <property type="match status" value="1"/>
</dbReference>
<dbReference type="InterPro" id="IPR051048">
    <property type="entry name" value="Peptidase_S8/S53_subtilisin"/>
</dbReference>
<dbReference type="RefSeq" id="WP_394850150.1">
    <property type="nucleotide sequence ID" value="NZ_CP089982.1"/>
</dbReference>
<feature type="compositionally biased region" description="Low complexity" evidence="7">
    <location>
        <begin position="601"/>
        <end position="646"/>
    </location>
</feature>
<dbReference type="PROSITE" id="PS51892">
    <property type="entry name" value="SUBTILASE"/>
    <property type="match status" value="1"/>
</dbReference>
<dbReference type="InterPro" id="IPR034058">
    <property type="entry name" value="TagA/B/C/D_pept_dom"/>
</dbReference>
<evidence type="ECO:0000256" key="1">
    <source>
        <dbReference type="ARBA" id="ARBA00011073"/>
    </source>
</evidence>
<feature type="active site" description="Charge relay system" evidence="5">
    <location>
        <position position="202"/>
    </location>
</feature>
<evidence type="ECO:0000256" key="2">
    <source>
        <dbReference type="ARBA" id="ARBA00022670"/>
    </source>
</evidence>
<gene>
    <name evidence="9" type="ORF">LZC95_22165</name>
</gene>
<dbReference type="InterPro" id="IPR023828">
    <property type="entry name" value="Peptidase_S8_Ser-AS"/>
</dbReference>
<dbReference type="Proteomes" id="UP001379533">
    <property type="component" value="Chromosome"/>
</dbReference>
<dbReference type="InterPro" id="IPR023827">
    <property type="entry name" value="Peptidase_S8_Asp-AS"/>
</dbReference>
<dbReference type="PROSITE" id="PS00138">
    <property type="entry name" value="SUBTILASE_SER"/>
    <property type="match status" value="1"/>
</dbReference>
<sequence length="709" mass="72673">MRARSPVTSFWSAAYQPEHKIPRALQDRLAISAGTEQLLVQVFPDADLDAIASQLQRAGATILGRHQGDRFSRVRLRAPLSQVSALAAVPEVFWIEPETRRVLYNDTTVWVGQSGLSGGQTTPIFNKGIHGEGQTVAVLDTGIDPDACYFRDTALNRLPPANACNGGTSVDAAQRKILAVDFLATAECNGGISSTEWDTHGHGTHVAGTIAGDNFAHLVARDSGDGMAPGAKLVVQDGGYGGDDCADLPGIGCPVVDLNPIFQQAYDQGARLHSNSWGDQENASVQNNYTAGSQDVDEFMWNHKDFLVLFAAGNSGPGNGSVGSPSTAKSGISVGATERGTGANSMASFSSCGPTDDNRIKPDITVPGADIVSARNDSNTASNNCNTTSMSGTSMATPGAAGFGALVRQYYTDGFYPSGAANAADRRTPSAALIKATMINSAASMANAGSVPGNCQGWGRVLLDDALYFTGQARRLFAADDTGFPQGGSGQAKTFSLDVDSSASLKVTLTWTDYPSTPAANPHLNNDLDLEVKGPGGTYLGNVLTNGGSTTGGTADRRNTVEQVILASPPSGTYTITVRGFNLPSGDQPFALVASYAAGSTPTDAGAPPADAGNIADSAPPTDGAPAGGDPPDSASEPAPDSGPPANVGADAGKADAGSPNAIDNDGVASSDGCSVSGLAPHSSYGLALPMTALALLAVRRRRRLPNIG</sequence>
<name>A0ABZ2KLH2_9BACT</name>
<protein>
    <submittedName>
        <fullName evidence="9">S8 family serine peptidase</fullName>
    </submittedName>
</protein>
<dbReference type="InterPro" id="IPR022398">
    <property type="entry name" value="Peptidase_S8_His-AS"/>
</dbReference>
<organism evidence="9 10">
    <name type="scientific">Pendulispora brunnea</name>
    <dbReference type="NCBI Taxonomy" id="2905690"/>
    <lineage>
        <taxon>Bacteria</taxon>
        <taxon>Pseudomonadati</taxon>
        <taxon>Myxococcota</taxon>
        <taxon>Myxococcia</taxon>
        <taxon>Myxococcales</taxon>
        <taxon>Sorangiineae</taxon>
        <taxon>Pendulisporaceae</taxon>
        <taxon>Pendulispora</taxon>
    </lineage>
</organism>
<evidence type="ECO:0000256" key="7">
    <source>
        <dbReference type="SAM" id="MobiDB-lite"/>
    </source>
</evidence>
<dbReference type="EMBL" id="CP089982">
    <property type="protein sequence ID" value="WXA99511.1"/>
    <property type="molecule type" value="Genomic_DNA"/>
</dbReference>
<keyword evidence="3 5" id="KW-0378">Hydrolase</keyword>
<accession>A0ABZ2KLH2</accession>
<dbReference type="PROSITE" id="PS00137">
    <property type="entry name" value="SUBTILASE_HIS"/>
    <property type="match status" value="1"/>
</dbReference>
<dbReference type="InterPro" id="IPR000209">
    <property type="entry name" value="Peptidase_S8/S53_dom"/>
</dbReference>
<dbReference type="PROSITE" id="PS00136">
    <property type="entry name" value="SUBTILASE_ASP"/>
    <property type="match status" value="1"/>
</dbReference>
<keyword evidence="10" id="KW-1185">Reference proteome</keyword>
<dbReference type="SUPFAM" id="SSF49785">
    <property type="entry name" value="Galactose-binding domain-like"/>
    <property type="match status" value="1"/>
</dbReference>
<dbReference type="InterPro" id="IPR036852">
    <property type="entry name" value="Peptidase_S8/S53_dom_sf"/>
</dbReference>
<dbReference type="InterPro" id="IPR015500">
    <property type="entry name" value="Peptidase_S8_subtilisin-rel"/>
</dbReference>
<dbReference type="CDD" id="cd04842">
    <property type="entry name" value="Peptidases_S8_Kp43_protease"/>
    <property type="match status" value="1"/>
</dbReference>
<dbReference type="PANTHER" id="PTHR43399:SF4">
    <property type="entry name" value="CELL WALL-ASSOCIATED PROTEASE"/>
    <property type="match status" value="1"/>
</dbReference>
<evidence type="ECO:0000256" key="4">
    <source>
        <dbReference type="ARBA" id="ARBA00022825"/>
    </source>
</evidence>
<evidence type="ECO:0000313" key="10">
    <source>
        <dbReference type="Proteomes" id="UP001379533"/>
    </source>
</evidence>
<feature type="region of interest" description="Disordered" evidence="7">
    <location>
        <begin position="601"/>
        <end position="666"/>
    </location>
</feature>
<evidence type="ECO:0000313" key="9">
    <source>
        <dbReference type="EMBL" id="WXA99511.1"/>
    </source>
</evidence>
<reference evidence="9 10" key="1">
    <citation type="submission" date="2021-12" db="EMBL/GenBank/DDBJ databases">
        <title>Discovery of the Pendulisporaceae a myxobacterial family with distinct sporulation behavior and unique specialized metabolism.</title>
        <authorList>
            <person name="Garcia R."/>
            <person name="Popoff A."/>
            <person name="Bader C.D."/>
            <person name="Loehr J."/>
            <person name="Walesch S."/>
            <person name="Walt C."/>
            <person name="Boldt J."/>
            <person name="Bunk B."/>
            <person name="Haeckl F.J.F.P.J."/>
            <person name="Gunesch A.P."/>
            <person name="Birkelbach J."/>
            <person name="Nuebel U."/>
            <person name="Pietschmann T."/>
            <person name="Bach T."/>
            <person name="Mueller R."/>
        </authorList>
    </citation>
    <scope>NUCLEOTIDE SEQUENCE [LARGE SCALE GENOMIC DNA]</scope>
    <source>
        <strain evidence="9 10">MSr12523</strain>
    </source>
</reference>
<feature type="active site" description="Charge relay system" evidence="5">
    <location>
        <position position="140"/>
    </location>
</feature>
<evidence type="ECO:0000259" key="8">
    <source>
        <dbReference type="Pfam" id="PF00082"/>
    </source>
</evidence>
<dbReference type="PRINTS" id="PR00723">
    <property type="entry name" value="SUBTILISIN"/>
</dbReference>
<evidence type="ECO:0000256" key="6">
    <source>
        <dbReference type="RuleBase" id="RU003355"/>
    </source>
</evidence>
<dbReference type="Gene3D" id="2.60.120.380">
    <property type="match status" value="1"/>
</dbReference>
<evidence type="ECO:0000256" key="5">
    <source>
        <dbReference type="PROSITE-ProRule" id="PRU01240"/>
    </source>
</evidence>
<feature type="domain" description="Peptidase S8/S53" evidence="8">
    <location>
        <begin position="131"/>
        <end position="459"/>
    </location>
</feature>
<keyword evidence="2 5" id="KW-0645">Protease</keyword>
<dbReference type="InterPro" id="IPR008979">
    <property type="entry name" value="Galactose-bd-like_sf"/>
</dbReference>
<proteinExistence type="inferred from homology"/>
<keyword evidence="4 5" id="KW-0720">Serine protease</keyword>
<dbReference type="Gene3D" id="3.40.50.200">
    <property type="entry name" value="Peptidase S8/S53 domain"/>
    <property type="match status" value="1"/>
</dbReference>
<dbReference type="SUPFAM" id="SSF52743">
    <property type="entry name" value="Subtilisin-like"/>
    <property type="match status" value="1"/>
</dbReference>